<dbReference type="GO" id="GO:0004674">
    <property type="term" value="F:protein serine/threonine kinase activity"/>
    <property type="evidence" value="ECO:0007669"/>
    <property type="project" value="UniProtKB-KW"/>
</dbReference>
<comment type="catalytic activity">
    <reaction evidence="9">
        <text>L-seryl-[protein] + ATP = O-phospho-L-seryl-[protein] + ADP + H(+)</text>
        <dbReference type="Rhea" id="RHEA:17989"/>
        <dbReference type="Rhea" id="RHEA-COMP:9863"/>
        <dbReference type="Rhea" id="RHEA-COMP:11604"/>
        <dbReference type="ChEBI" id="CHEBI:15378"/>
        <dbReference type="ChEBI" id="CHEBI:29999"/>
        <dbReference type="ChEBI" id="CHEBI:30616"/>
        <dbReference type="ChEBI" id="CHEBI:83421"/>
        <dbReference type="ChEBI" id="CHEBI:456216"/>
        <dbReference type="EC" id="2.7.11.1"/>
    </reaction>
</comment>
<dbReference type="PROSITE" id="PS50011">
    <property type="entry name" value="PROTEIN_KINASE_DOM"/>
    <property type="match status" value="1"/>
</dbReference>
<accession>A0A8B8A518</accession>
<dbReference type="OMA" id="QICFALC"/>
<keyword evidence="4" id="KW-0808">Transferase</keyword>
<dbReference type="PROSITE" id="PS00107">
    <property type="entry name" value="PROTEIN_KINASE_ATP"/>
    <property type="match status" value="1"/>
</dbReference>
<dbReference type="SUPFAM" id="SSF56112">
    <property type="entry name" value="Protein kinase-like (PK-like)"/>
    <property type="match status" value="1"/>
</dbReference>
<protein>
    <recommendedName>
        <fullName evidence="2">non-specific serine/threonine protein kinase</fullName>
        <ecNumber evidence="2">2.7.11.1</ecNumber>
    </recommendedName>
</protein>
<dbReference type="OrthoDB" id="10069150at2759"/>
<reference evidence="14" key="1">
    <citation type="submission" date="2025-08" db="UniProtKB">
        <authorList>
            <consortium name="RefSeq"/>
        </authorList>
    </citation>
    <scope>IDENTIFICATION</scope>
</reference>
<evidence type="ECO:0000259" key="12">
    <source>
        <dbReference type="PROSITE" id="PS50011"/>
    </source>
</evidence>
<dbReference type="InterPro" id="IPR011009">
    <property type="entry name" value="Kinase-like_dom_sf"/>
</dbReference>
<dbReference type="AlphaFoldDB" id="A0A8B8A518"/>
<evidence type="ECO:0000256" key="5">
    <source>
        <dbReference type="ARBA" id="ARBA00022741"/>
    </source>
</evidence>
<evidence type="ECO:0000313" key="13">
    <source>
        <dbReference type="Proteomes" id="UP000694845"/>
    </source>
</evidence>
<dbReference type="GeneID" id="110991123"/>
<evidence type="ECO:0000256" key="2">
    <source>
        <dbReference type="ARBA" id="ARBA00012513"/>
    </source>
</evidence>
<evidence type="ECO:0000256" key="3">
    <source>
        <dbReference type="ARBA" id="ARBA00022527"/>
    </source>
</evidence>
<dbReference type="FunFam" id="3.30.200.20:FF:000097">
    <property type="entry name" value="Probable serine/threonine-protein kinase nek1"/>
    <property type="match status" value="1"/>
</dbReference>
<comment type="catalytic activity">
    <reaction evidence="8">
        <text>L-threonyl-[protein] + ATP = O-phospho-L-threonyl-[protein] + ADP + H(+)</text>
        <dbReference type="Rhea" id="RHEA:46608"/>
        <dbReference type="Rhea" id="RHEA-COMP:11060"/>
        <dbReference type="Rhea" id="RHEA-COMP:11605"/>
        <dbReference type="ChEBI" id="CHEBI:15378"/>
        <dbReference type="ChEBI" id="CHEBI:30013"/>
        <dbReference type="ChEBI" id="CHEBI:30616"/>
        <dbReference type="ChEBI" id="CHEBI:61977"/>
        <dbReference type="ChEBI" id="CHEBI:456216"/>
        <dbReference type="EC" id="2.7.11.1"/>
    </reaction>
</comment>
<organism evidence="13 14">
    <name type="scientific">Acanthaster planci</name>
    <name type="common">Crown-of-thorns starfish</name>
    <dbReference type="NCBI Taxonomy" id="133434"/>
    <lineage>
        <taxon>Eukaryota</taxon>
        <taxon>Metazoa</taxon>
        <taxon>Echinodermata</taxon>
        <taxon>Eleutherozoa</taxon>
        <taxon>Asterozoa</taxon>
        <taxon>Asteroidea</taxon>
        <taxon>Valvatacea</taxon>
        <taxon>Valvatida</taxon>
        <taxon>Acanthasteridae</taxon>
        <taxon>Acanthaster</taxon>
    </lineage>
</organism>
<evidence type="ECO:0000256" key="11">
    <source>
        <dbReference type="SAM" id="MobiDB-lite"/>
    </source>
</evidence>
<dbReference type="PANTHER" id="PTHR44899:SF3">
    <property type="entry name" value="SERINE_THREONINE-PROTEIN KINASE NEK1"/>
    <property type="match status" value="1"/>
</dbReference>
<dbReference type="InterPro" id="IPR051131">
    <property type="entry name" value="NEK_Ser/Thr_kinase_NIMA"/>
</dbReference>
<evidence type="ECO:0000256" key="10">
    <source>
        <dbReference type="PROSITE-ProRule" id="PRU10141"/>
    </source>
</evidence>
<evidence type="ECO:0000256" key="4">
    <source>
        <dbReference type="ARBA" id="ARBA00022679"/>
    </source>
</evidence>
<evidence type="ECO:0000256" key="7">
    <source>
        <dbReference type="ARBA" id="ARBA00022840"/>
    </source>
</evidence>
<dbReference type="GO" id="GO:0005524">
    <property type="term" value="F:ATP binding"/>
    <property type="evidence" value="ECO:0007669"/>
    <property type="project" value="UniProtKB-UniRule"/>
</dbReference>
<dbReference type="Gene3D" id="1.10.510.10">
    <property type="entry name" value="Transferase(Phosphotransferase) domain 1"/>
    <property type="match status" value="1"/>
</dbReference>
<name>A0A8B8A518_ACAPL</name>
<feature type="compositionally biased region" description="Polar residues" evidence="11">
    <location>
        <begin position="399"/>
        <end position="412"/>
    </location>
</feature>
<dbReference type="Gene3D" id="3.30.200.20">
    <property type="entry name" value="Phosphorylase Kinase, domain 1"/>
    <property type="match status" value="1"/>
</dbReference>
<keyword evidence="13" id="KW-1185">Reference proteome</keyword>
<sequence length="719" mass="80615">MAAKYERLKIIGRGTFGLAWLARSRTSQRPYVVKEIHLAGMTEKDRNQAVNEVAILAGLKHANVVRYREAFVEEATLHIAMEYADKGDLNEMIQANRQAGQNFTEDSIMDWFVQICFALCYIHKKKILHRDLKPQNIFMTNQGVIKVGDFGIARMLRDTRDHARTAIGTPYYMSPEICKRKPYNQKSDMWAAGCVLYEMTALAHPFEASDFSSLVLNIMRGRYKAIPRHYGPLLEDMISVLLRGEPERRPSADQVLSTPGIRGYVLAYTNRCRKQCSSPRTISDEKGSHSLKYREENVRVARGSVPRSARAIQQDVLQTARRHSVASVMGKRICGVSTCFQPTSKRRHLSVRDHLNDGELTPGEIVPRVRKETTCNVSEGGNCKPHAPNTEGRCRDSSTGRTSNKVNPSNVNPDHYRPSQDSTDFTLWKQRSMSSNAADKIDAQKSDRETPYTKRKSSVHAKTAKCEVVISKGIPDGLEGKAPIVNLFGVNYNGENAVTKRSLMKSTYVLESPSLTGVICQNPPSVIPVDVPEVSERCDESTQNSSDSGSRPSSDNLCDNPSHWVDSGLCCTVRERKTARRESRNGEAIRLHESRNDGLLPCGVNSHEQDGDMLADVNECLVRCRVFVGDSAREVRGKVETLRIYLEEKIGVQLSAACLDFIRSVSGGKLNHIVPDEIILKNMERVLGKDKMLFLPAMLQLHNLEQSCDKDSSPRDNFW</sequence>
<evidence type="ECO:0000256" key="1">
    <source>
        <dbReference type="ARBA" id="ARBA00010886"/>
    </source>
</evidence>
<feature type="region of interest" description="Disordered" evidence="11">
    <location>
        <begin position="533"/>
        <end position="559"/>
    </location>
</feature>
<dbReference type="Proteomes" id="UP000694845">
    <property type="component" value="Unplaced"/>
</dbReference>
<dbReference type="RefSeq" id="XP_022112000.1">
    <property type="nucleotide sequence ID" value="XM_022256308.1"/>
</dbReference>
<keyword evidence="3" id="KW-0723">Serine/threonine-protein kinase</keyword>
<feature type="compositionally biased region" description="Polar residues" evidence="11">
    <location>
        <begin position="419"/>
        <end position="437"/>
    </location>
</feature>
<keyword evidence="5 10" id="KW-0547">Nucleotide-binding</keyword>
<feature type="binding site" evidence="10">
    <location>
        <position position="34"/>
    </location>
    <ligand>
        <name>ATP</name>
        <dbReference type="ChEBI" id="CHEBI:30616"/>
    </ligand>
</feature>
<feature type="compositionally biased region" description="Low complexity" evidence="11">
    <location>
        <begin position="545"/>
        <end position="554"/>
    </location>
</feature>
<evidence type="ECO:0000256" key="6">
    <source>
        <dbReference type="ARBA" id="ARBA00022777"/>
    </source>
</evidence>
<keyword evidence="7 10" id="KW-0067">ATP-binding</keyword>
<keyword evidence="6" id="KW-0418">Kinase</keyword>
<dbReference type="PANTHER" id="PTHR44899">
    <property type="entry name" value="CAMK FAMILY PROTEIN KINASE"/>
    <property type="match status" value="1"/>
</dbReference>
<gene>
    <name evidence="14" type="primary">LOC110991123</name>
</gene>
<feature type="compositionally biased region" description="Basic and acidic residues" evidence="11">
    <location>
        <begin position="439"/>
        <end position="452"/>
    </location>
</feature>
<dbReference type="Pfam" id="PF00069">
    <property type="entry name" value="Pkinase"/>
    <property type="match status" value="1"/>
</dbReference>
<dbReference type="InterPro" id="IPR008271">
    <property type="entry name" value="Ser/Thr_kinase_AS"/>
</dbReference>
<feature type="domain" description="Protein kinase" evidence="12">
    <location>
        <begin position="5"/>
        <end position="261"/>
    </location>
</feature>
<dbReference type="SMART" id="SM00220">
    <property type="entry name" value="S_TKc"/>
    <property type="match status" value="1"/>
</dbReference>
<feature type="region of interest" description="Disordered" evidence="11">
    <location>
        <begin position="373"/>
        <end position="456"/>
    </location>
</feature>
<dbReference type="CDD" id="cd08215">
    <property type="entry name" value="STKc_Nek"/>
    <property type="match status" value="1"/>
</dbReference>
<dbReference type="EC" id="2.7.11.1" evidence="2"/>
<evidence type="ECO:0000256" key="8">
    <source>
        <dbReference type="ARBA" id="ARBA00047899"/>
    </source>
</evidence>
<proteinExistence type="inferred from homology"/>
<dbReference type="KEGG" id="aplc:110991123"/>
<comment type="similarity">
    <text evidence="1">Belongs to the protein kinase superfamily. NEK Ser/Thr protein kinase family. NIMA subfamily.</text>
</comment>
<dbReference type="InterPro" id="IPR000719">
    <property type="entry name" value="Prot_kinase_dom"/>
</dbReference>
<dbReference type="InterPro" id="IPR017441">
    <property type="entry name" value="Protein_kinase_ATP_BS"/>
</dbReference>
<evidence type="ECO:0000313" key="14">
    <source>
        <dbReference type="RefSeq" id="XP_022112000.1"/>
    </source>
</evidence>
<dbReference type="PROSITE" id="PS00108">
    <property type="entry name" value="PROTEIN_KINASE_ST"/>
    <property type="match status" value="1"/>
</dbReference>
<evidence type="ECO:0000256" key="9">
    <source>
        <dbReference type="ARBA" id="ARBA00048679"/>
    </source>
</evidence>